<proteinExistence type="predicted"/>
<sequence length="119" mass="13342">MAEMSECELYDSAAVLGARFRGADSCLLADANGNLDPEAPPANYGRRRSRAVLYQLSGHYKQDKIKTKLKLNNLAAVALMQMEFAEFHPYTPTHREFVDTFGHNNRAELQKFAAVCCNE</sequence>
<organism evidence="1 2">
    <name type="scientific">Popillia japonica</name>
    <name type="common">Japanese beetle</name>
    <dbReference type="NCBI Taxonomy" id="7064"/>
    <lineage>
        <taxon>Eukaryota</taxon>
        <taxon>Metazoa</taxon>
        <taxon>Ecdysozoa</taxon>
        <taxon>Arthropoda</taxon>
        <taxon>Hexapoda</taxon>
        <taxon>Insecta</taxon>
        <taxon>Pterygota</taxon>
        <taxon>Neoptera</taxon>
        <taxon>Endopterygota</taxon>
        <taxon>Coleoptera</taxon>
        <taxon>Polyphaga</taxon>
        <taxon>Scarabaeiformia</taxon>
        <taxon>Scarabaeidae</taxon>
        <taxon>Rutelinae</taxon>
        <taxon>Popillia</taxon>
    </lineage>
</organism>
<dbReference type="Proteomes" id="UP001458880">
    <property type="component" value="Unassembled WGS sequence"/>
</dbReference>
<protein>
    <submittedName>
        <fullName evidence="1">Uncharacterized protein</fullName>
    </submittedName>
</protein>
<comment type="caution">
    <text evidence="1">The sequence shown here is derived from an EMBL/GenBank/DDBJ whole genome shotgun (WGS) entry which is preliminary data.</text>
</comment>
<gene>
    <name evidence="1" type="ORF">QE152_g15679</name>
</gene>
<keyword evidence="2" id="KW-1185">Reference proteome</keyword>
<accession>A0AAW1L6D8</accession>
<reference evidence="1 2" key="1">
    <citation type="journal article" date="2024" name="BMC Genomics">
        <title>De novo assembly and annotation of Popillia japonica's genome with initial clues to its potential as an invasive pest.</title>
        <authorList>
            <person name="Cucini C."/>
            <person name="Boschi S."/>
            <person name="Funari R."/>
            <person name="Cardaioli E."/>
            <person name="Iannotti N."/>
            <person name="Marturano G."/>
            <person name="Paoli F."/>
            <person name="Bruttini M."/>
            <person name="Carapelli A."/>
            <person name="Frati F."/>
            <person name="Nardi F."/>
        </authorList>
    </citation>
    <scope>NUCLEOTIDE SEQUENCE [LARGE SCALE GENOMIC DNA]</scope>
    <source>
        <strain evidence="1">DMR45628</strain>
    </source>
</reference>
<evidence type="ECO:0000313" key="2">
    <source>
        <dbReference type="Proteomes" id="UP001458880"/>
    </source>
</evidence>
<dbReference type="EMBL" id="JASPKY010000156">
    <property type="protein sequence ID" value="KAK9729894.1"/>
    <property type="molecule type" value="Genomic_DNA"/>
</dbReference>
<name>A0AAW1L6D8_POPJA</name>
<dbReference type="AlphaFoldDB" id="A0AAW1L6D8"/>
<evidence type="ECO:0000313" key="1">
    <source>
        <dbReference type="EMBL" id="KAK9729894.1"/>
    </source>
</evidence>